<feature type="compositionally biased region" description="Low complexity" evidence="1">
    <location>
        <begin position="123"/>
        <end position="139"/>
    </location>
</feature>
<feature type="region of interest" description="Disordered" evidence="1">
    <location>
        <begin position="117"/>
        <end position="142"/>
    </location>
</feature>
<accession>A0ABR1LBX7</accession>
<feature type="region of interest" description="Disordered" evidence="1">
    <location>
        <begin position="155"/>
        <end position="185"/>
    </location>
</feature>
<sequence length="295" mass="33472">MNKKSKRYTFVLTRTCYLGQSFLGVAISPGNAGKIARISWDNHEYVMAEMRRWIKAKGFSKASTKQDCESLFALFNLGRQSNVYDEDTTYVLRNRVYRKLKGQLPFVEHFAVSKAQEDDKRAAASSSKTRPTPATPAAALPSRMFRSFRHMVGATRSDDGEEDGEEGEEGEEDEEEEDQQEDGEEDELRYFYATAKPCVTPGLAELEEENEKAGAAQDASHQALVDLYELYQAAASHEKHTTTSMEAFKQRSAQLRTDHTQRVSDKYDAYRKLRVGRWRERFGGGGSRGLRDLYA</sequence>
<organism evidence="2 3">
    <name type="scientific">Phyllosticta citricarpa</name>
    <dbReference type="NCBI Taxonomy" id="55181"/>
    <lineage>
        <taxon>Eukaryota</taxon>
        <taxon>Fungi</taxon>
        <taxon>Dikarya</taxon>
        <taxon>Ascomycota</taxon>
        <taxon>Pezizomycotina</taxon>
        <taxon>Dothideomycetes</taxon>
        <taxon>Dothideomycetes incertae sedis</taxon>
        <taxon>Botryosphaeriales</taxon>
        <taxon>Phyllostictaceae</taxon>
        <taxon>Phyllosticta</taxon>
    </lineage>
</organism>
<reference evidence="2 3" key="1">
    <citation type="submission" date="2024-04" db="EMBL/GenBank/DDBJ databases">
        <title>Phyllosticta paracitricarpa is synonymous to the EU quarantine fungus P. citricarpa based on phylogenomic analyses.</title>
        <authorList>
            <consortium name="Lawrence Berkeley National Laboratory"/>
            <person name="Van Ingen-Buijs V.A."/>
            <person name="Van Westerhoven A.C."/>
            <person name="Haridas S."/>
            <person name="Skiadas P."/>
            <person name="Martin F."/>
            <person name="Groenewald J.Z."/>
            <person name="Crous P.W."/>
            <person name="Seidl M.F."/>
        </authorList>
    </citation>
    <scope>NUCLEOTIDE SEQUENCE [LARGE SCALE GENOMIC DNA]</scope>
    <source>
        <strain evidence="2 3">CBS 122670</strain>
    </source>
</reference>
<proteinExistence type="predicted"/>
<name>A0ABR1LBX7_9PEZI</name>
<evidence type="ECO:0000313" key="3">
    <source>
        <dbReference type="Proteomes" id="UP001365128"/>
    </source>
</evidence>
<evidence type="ECO:0000256" key="1">
    <source>
        <dbReference type="SAM" id="MobiDB-lite"/>
    </source>
</evidence>
<protein>
    <submittedName>
        <fullName evidence="2">Uncharacterized protein</fullName>
    </submittedName>
</protein>
<evidence type="ECO:0000313" key="2">
    <source>
        <dbReference type="EMBL" id="KAK7532752.1"/>
    </source>
</evidence>
<dbReference type="Proteomes" id="UP001365128">
    <property type="component" value="Unassembled WGS sequence"/>
</dbReference>
<dbReference type="EMBL" id="JBBPDW010000048">
    <property type="protein sequence ID" value="KAK7532752.1"/>
    <property type="molecule type" value="Genomic_DNA"/>
</dbReference>
<keyword evidence="3" id="KW-1185">Reference proteome</keyword>
<feature type="compositionally biased region" description="Acidic residues" evidence="1">
    <location>
        <begin position="159"/>
        <end position="185"/>
    </location>
</feature>
<gene>
    <name evidence="2" type="ORF">IWX46DRAFT_334164</name>
</gene>
<comment type="caution">
    <text evidence="2">The sequence shown here is derived from an EMBL/GenBank/DDBJ whole genome shotgun (WGS) entry which is preliminary data.</text>
</comment>